<proteinExistence type="predicted"/>
<dbReference type="Proteomes" id="UP001221519">
    <property type="component" value="Chromosome"/>
</dbReference>
<dbReference type="EMBL" id="CP118101">
    <property type="protein sequence ID" value="WDH82747.1"/>
    <property type="molecule type" value="Genomic_DNA"/>
</dbReference>
<reference evidence="1 4" key="1">
    <citation type="submission" date="2023-02" db="EMBL/GenBank/DDBJ databases">
        <title>Pathogen: clinical or host-associated sample.</title>
        <authorList>
            <person name="Hergert J."/>
            <person name="Casey R."/>
            <person name="Wagner J."/>
            <person name="Young E.L."/>
            <person name="Oakeson K.F."/>
        </authorList>
    </citation>
    <scope>NUCLEOTIDE SEQUENCE</scope>
    <source>
        <strain evidence="2 4">2022CK-00829</strain>
        <strain evidence="1">2022CK-00830</strain>
    </source>
</reference>
<accession>A0AAX3N290</accession>
<organism evidence="1 3">
    <name type="scientific">Paenibacillus urinalis</name>
    <dbReference type="NCBI Taxonomy" id="521520"/>
    <lineage>
        <taxon>Bacteria</taxon>
        <taxon>Bacillati</taxon>
        <taxon>Bacillota</taxon>
        <taxon>Bacilli</taxon>
        <taxon>Bacillales</taxon>
        <taxon>Paenibacillaceae</taxon>
        <taxon>Paenibacillus</taxon>
    </lineage>
</organism>
<gene>
    <name evidence="1" type="ORF">PUW23_00200</name>
    <name evidence="2" type="ORF">PUW25_00200</name>
</gene>
<name>A0AAX3N290_9BACL</name>
<dbReference type="AlphaFoldDB" id="A0AAX3N290"/>
<dbReference type="GO" id="GO:0010468">
    <property type="term" value="P:regulation of gene expression"/>
    <property type="evidence" value="ECO:0007669"/>
    <property type="project" value="InterPro"/>
</dbReference>
<keyword evidence="4" id="KW-1185">Reference proteome</keyword>
<evidence type="ECO:0000313" key="2">
    <source>
        <dbReference type="EMBL" id="WDI02491.1"/>
    </source>
</evidence>
<dbReference type="Proteomes" id="UP001220962">
    <property type="component" value="Chromosome"/>
</dbReference>
<evidence type="ECO:0000313" key="4">
    <source>
        <dbReference type="Proteomes" id="UP001221519"/>
    </source>
</evidence>
<dbReference type="Pfam" id="PF10955">
    <property type="entry name" value="Fin"/>
    <property type="match status" value="1"/>
</dbReference>
<dbReference type="InterPro" id="IPR020115">
    <property type="entry name" value="Fin"/>
</dbReference>
<protein>
    <submittedName>
        <fullName evidence="1">Anti-sigma-F factor Fin family protein</fullName>
    </submittedName>
</protein>
<evidence type="ECO:0000313" key="1">
    <source>
        <dbReference type="EMBL" id="WDH82747.1"/>
    </source>
</evidence>
<dbReference type="EMBL" id="CP118108">
    <property type="protein sequence ID" value="WDI02491.1"/>
    <property type="molecule type" value="Genomic_DNA"/>
</dbReference>
<sequence length="76" mass="8497">MPIHYVCRHCGTSIGQIDSSEVTEARLGLHFLTPAERRDIIAYNSKGEMMVNITCDYCNEAILVNPELCLLTSPLQ</sequence>
<dbReference type="RefSeq" id="WP_047914159.1">
    <property type="nucleotide sequence ID" value="NZ_CP118101.1"/>
</dbReference>
<evidence type="ECO:0000313" key="3">
    <source>
        <dbReference type="Proteomes" id="UP001220962"/>
    </source>
</evidence>